<reference evidence="1" key="2">
    <citation type="submission" date="2020-05" db="EMBL/GenBank/DDBJ databases">
        <authorList>
            <person name="Chiriac C."/>
            <person name="Salcher M."/>
            <person name="Ghai R."/>
            <person name="Kavagutti S V."/>
        </authorList>
    </citation>
    <scope>NUCLEOTIDE SEQUENCE</scope>
</reference>
<dbReference type="Gene3D" id="2.40.50.140">
    <property type="entry name" value="Nucleic acid-binding proteins"/>
    <property type="match status" value="1"/>
</dbReference>
<proteinExistence type="predicted"/>
<evidence type="ECO:0000313" key="2">
    <source>
        <dbReference type="EMBL" id="CAB4643078.1"/>
    </source>
</evidence>
<dbReference type="EMBL" id="CAEZWB010000017">
    <property type="protein sequence ID" value="CAB4641546.1"/>
    <property type="molecule type" value="Genomic_DNA"/>
</dbReference>
<dbReference type="EMBL" id="JNSL01000112">
    <property type="protein sequence ID" value="KGA15475.1"/>
    <property type="molecule type" value="Genomic_DNA"/>
</dbReference>
<dbReference type="GO" id="GO:0003677">
    <property type="term" value="F:DNA binding"/>
    <property type="evidence" value="ECO:0007669"/>
    <property type="project" value="UniProtKB-KW"/>
</dbReference>
<keyword evidence="4" id="KW-0238">DNA-binding</keyword>
<organism evidence="4">
    <name type="scientific">freshwater metagenome</name>
    <dbReference type="NCBI Taxonomy" id="449393"/>
    <lineage>
        <taxon>unclassified sequences</taxon>
        <taxon>metagenomes</taxon>
        <taxon>ecological metagenomes</taxon>
    </lineage>
</organism>
<dbReference type="EMBL" id="CAEZWH010000003">
    <property type="protein sequence ID" value="CAB4643078.1"/>
    <property type="molecule type" value="Genomic_DNA"/>
</dbReference>
<sequence length="70" mass="7854">MSNISNQHFGTVAEFDHHRGLGVVESEDIRYVFHCAEIMDETREIAVGASVSFFPVERFGLLEASQVVKL</sequence>
<dbReference type="EMBL" id="CAEZZM010000097">
    <property type="protein sequence ID" value="CAB4765795.1"/>
    <property type="molecule type" value="Genomic_DNA"/>
</dbReference>
<evidence type="ECO:0000313" key="1">
    <source>
        <dbReference type="EMBL" id="CAB4641546.1"/>
    </source>
</evidence>
<accession>A0A094PUR2</accession>
<name>A0A094PUR2_9ZZZZ</name>
<evidence type="ECO:0000313" key="3">
    <source>
        <dbReference type="EMBL" id="CAB4765795.1"/>
    </source>
</evidence>
<protein>
    <submittedName>
        <fullName evidence="4">Cold-shock DNA-binding domain protein</fullName>
    </submittedName>
    <submittedName>
        <fullName evidence="1">Unannotated protein</fullName>
    </submittedName>
</protein>
<gene>
    <name evidence="4" type="ORF">GM51_14810</name>
    <name evidence="1" type="ORF">UFOPK2166_00245</name>
    <name evidence="2" type="ORF">UFOPK2195_00040</name>
    <name evidence="3" type="ORF">UFOPK2872_00842</name>
</gene>
<evidence type="ECO:0000313" key="4">
    <source>
        <dbReference type="EMBL" id="KGA15475.1"/>
    </source>
</evidence>
<reference evidence="4" key="1">
    <citation type="submission" date="2014-06" db="EMBL/GenBank/DDBJ databases">
        <title>Key roles for freshwater Actinobacteria revealed by deep metagenomic sequencing.</title>
        <authorList>
            <person name="Ghai R."/>
            <person name="Mizuno C.M."/>
            <person name="Picazo A."/>
            <person name="Camacho A."/>
            <person name="Rodriguez-Valera F."/>
        </authorList>
    </citation>
    <scope>NUCLEOTIDE SEQUENCE</scope>
</reference>
<dbReference type="AlphaFoldDB" id="A0A094PUR2"/>
<dbReference type="InterPro" id="IPR012340">
    <property type="entry name" value="NA-bd_OB-fold"/>
</dbReference>